<keyword evidence="2" id="KW-0472">Membrane</keyword>
<reference evidence="4 5" key="1">
    <citation type="journal article" date="2023" name="bioRxiv">
        <title>Conserved and derived expression patterns and positive selection on dental genes reveal complex evolutionary context of ever-growing rodent molars.</title>
        <authorList>
            <person name="Calamari Z.T."/>
            <person name="Song A."/>
            <person name="Cohen E."/>
            <person name="Akter M."/>
            <person name="Roy R.D."/>
            <person name="Hallikas O."/>
            <person name="Christensen M.M."/>
            <person name="Li P."/>
            <person name="Marangoni P."/>
            <person name="Jernvall J."/>
            <person name="Klein O.D."/>
        </authorList>
    </citation>
    <scope>NUCLEOTIDE SEQUENCE [LARGE SCALE GENOMIC DNA]</scope>
    <source>
        <strain evidence="4">V071</strain>
    </source>
</reference>
<dbReference type="GO" id="GO:0005829">
    <property type="term" value="C:cytosol"/>
    <property type="evidence" value="ECO:0007669"/>
    <property type="project" value="GOC"/>
</dbReference>
<dbReference type="GO" id="GO:0006897">
    <property type="term" value="P:endocytosis"/>
    <property type="evidence" value="ECO:0007669"/>
    <property type="project" value="TreeGrafter"/>
</dbReference>
<sequence length="148" mass="16118">MGIHVFDDLSGSVSLSWVGDSTGVILVLTTFQVPLVIVSFGQSKLYRSEDYGKNFKDITNLINNTFIRTEFGMAIGPENSGKVILTAEVSGGSRGGRVFRSSDFAKNFVQTDLPFHPLTQMMYSPQNSDYLLALSTEVSPAKLAFPGL</sequence>
<evidence type="ECO:0000313" key="4">
    <source>
        <dbReference type="EMBL" id="KAK7797829.1"/>
    </source>
</evidence>
<dbReference type="GO" id="GO:0016050">
    <property type="term" value="P:vesicle organization"/>
    <property type="evidence" value="ECO:0007669"/>
    <property type="project" value="TreeGrafter"/>
</dbReference>
<keyword evidence="2" id="KW-0812">Transmembrane</keyword>
<evidence type="ECO:0000259" key="3">
    <source>
        <dbReference type="Pfam" id="PF15902"/>
    </source>
</evidence>
<evidence type="ECO:0000256" key="2">
    <source>
        <dbReference type="SAM" id="Phobius"/>
    </source>
</evidence>
<dbReference type="SUPFAM" id="SSF110296">
    <property type="entry name" value="Oligoxyloglucan reducing end-specific cellobiohydrolase"/>
    <property type="match status" value="1"/>
</dbReference>
<dbReference type="InterPro" id="IPR015943">
    <property type="entry name" value="WD40/YVTN_repeat-like_dom_sf"/>
</dbReference>
<protein>
    <recommendedName>
        <fullName evidence="3">Sortilin N-terminal domain-containing protein</fullName>
    </recommendedName>
</protein>
<keyword evidence="2" id="KW-1133">Transmembrane helix</keyword>
<dbReference type="Gene3D" id="2.130.10.10">
    <property type="entry name" value="YVTN repeat-like/Quinoprotein amine dehydrogenase"/>
    <property type="match status" value="1"/>
</dbReference>
<organism evidence="4 5">
    <name type="scientific">Myodes glareolus</name>
    <name type="common">Bank vole</name>
    <name type="synonym">Clethrionomys glareolus</name>
    <dbReference type="NCBI Taxonomy" id="447135"/>
    <lineage>
        <taxon>Eukaryota</taxon>
        <taxon>Metazoa</taxon>
        <taxon>Chordata</taxon>
        <taxon>Craniata</taxon>
        <taxon>Vertebrata</taxon>
        <taxon>Euteleostomi</taxon>
        <taxon>Mammalia</taxon>
        <taxon>Eutheria</taxon>
        <taxon>Euarchontoglires</taxon>
        <taxon>Glires</taxon>
        <taxon>Rodentia</taxon>
        <taxon>Myomorpha</taxon>
        <taxon>Muroidea</taxon>
        <taxon>Cricetidae</taxon>
        <taxon>Arvicolinae</taxon>
        <taxon>Myodes</taxon>
    </lineage>
</organism>
<dbReference type="GO" id="GO:0005794">
    <property type="term" value="C:Golgi apparatus"/>
    <property type="evidence" value="ECO:0007669"/>
    <property type="project" value="TreeGrafter"/>
</dbReference>
<dbReference type="GO" id="GO:0016020">
    <property type="term" value="C:membrane"/>
    <property type="evidence" value="ECO:0007669"/>
    <property type="project" value="TreeGrafter"/>
</dbReference>
<dbReference type="InterPro" id="IPR031778">
    <property type="entry name" value="Sortilin_N"/>
</dbReference>
<dbReference type="AlphaFoldDB" id="A0AAW0H573"/>
<gene>
    <name evidence="4" type="ORF">U0070_004242</name>
</gene>
<feature type="transmembrane region" description="Helical" evidence="2">
    <location>
        <begin position="22"/>
        <end position="41"/>
    </location>
</feature>
<proteinExistence type="predicted"/>
<keyword evidence="1" id="KW-0677">Repeat</keyword>
<evidence type="ECO:0000256" key="1">
    <source>
        <dbReference type="ARBA" id="ARBA00022737"/>
    </source>
</evidence>
<dbReference type="PANTHER" id="PTHR12106:SF23">
    <property type="entry name" value="SORTILIN"/>
    <property type="match status" value="1"/>
</dbReference>
<dbReference type="Proteomes" id="UP001488838">
    <property type="component" value="Unassembled WGS sequence"/>
</dbReference>
<accession>A0AAW0H573</accession>
<dbReference type="PANTHER" id="PTHR12106">
    <property type="entry name" value="SORTILIN RELATED"/>
    <property type="match status" value="1"/>
</dbReference>
<dbReference type="InterPro" id="IPR050310">
    <property type="entry name" value="VPS10-sortilin"/>
</dbReference>
<dbReference type="GO" id="GO:0006895">
    <property type="term" value="P:Golgi to endosome transport"/>
    <property type="evidence" value="ECO:0007669"/>
    <property type="project" value="TreeGrafter"/>
</dbReference>
<keyword evidence="5" id="KW-1185">Reference proteome</keyword>
<name>A0AAW0H573_MYOGA</name>
<comment type="caution">
    <text evidence="4">The sequence shown here is derived from an EMBL/GenBank/DDBJ whole genome shotgun (WGS) entry which is preliminary data.</text>
</comment>
<dbReference type="EMBL" id="JBBHLL010000769">
    <property type="protein sequence ID" value="KAK7797829.1"/>
    <property type="molecule type" value="Genomic_DNA"/>
</dbReference>
<evidence type="ECO:0000313" key="5">
    <source>
        <dbReference type="Proteomes" id="UP001488838"/>
    </source>
</evidence>
<feature type="domain" description="Sortilin N-terminal" evidence="3">
    <location>
        <begin position="43"/>
        <end position="137"/>
    </location>
</feature>
<dbReference type="Pfam" id="PF15902">
    <property type="entry name" value="Sortilin-Vps10"/>
    <property type="match status" value="1"/>
</dbReference>